<dbReference type="SUPFAM" id="SSF56235">
    <property type="entry name" value="N-terminal nucleophile aminohydrolases (Ntn hydrolases)"/>
    <property type="match status" value="1"/>
</dbReference>
<feature type="domain" description="EF-hand" evidence="3">
    <location>
        <begin position="1320"/>
        <end position="1355"/>
    </location>
</feature>
<dbReference type="Proteomes" id="UP001516023">
    <property type="component" value="Unassembled WGS sequence"/>
</dbReference>
<evidence type="ECO:0000259" key="3">
    <source>
        <dbReference type="PROSITE" id="PS50222"/>
    </source>
</evidence>
<feature type="region of interest" description="Disordered" evidence="2">
    <location>
        <begin position="211"/>
        <end position="234"/>
    </location>
</feature>
<dbReference type="InterPro" id="IPR029055">
    <property type="entry name" value="Ntn_hydrolases_N"/>
</dbReference>
<dbReference type="InterPro" id="IPR011992">
    <property type="entry name" value="EF-hand-dom_pair"/>
</dbReference>
<accession>A0ABD3PJZ9</accession>
<feature type="domain" description="Glutamine amidotransferase type-2" evidence="4">
    <location>
        <begin position="157"/>
        <end position="510"/>
    </location>
</feature>
<dbReference type="InterPro" id="IPR017932">
    <property type="entry name" value="GATase_2_dom"/>
</dbReference>
<evidence type="ECO:0000256" key="1">
    <source>
        <dbReference type="ARBA" id="ARBA00022837"/>
    </source>
</evidence>
<evidence type="ECO:0000313" key="6">
    <source>
        <dbReference type="Proteomes" id="UP001516023"/>
    </source>
</evidence>
<dbReference type="PROSITE" id="PS00018">
    <property type="entry name" value="EF_HAND_1"/>
    <property type="match status" value="1"/>
</dbReference>
<feature type="domain" description="EF-hand" evidence="3">
    <location>
        <begin position="1284"/>
        <end position="1319"/>
    </location>
</feature>
<dbReference type="PROSITE" id="PS51278">
    <property type="entry name" value="GATASE_TYPE_2"/>
    <property type="match status" value="1"/>
</dbReference>
<dbReference type="SUPFAM" id="SSF47473">
    <property type="entry name" value="EF-hand"/>
    <property type="match status" value="1"/>
</dbReference>
<comment type="caution">
    <text evidence="5">The sequence shown here is derived from an EMBL/GenBank/DDBJ whole genome shotgun (WGS) entry which is preliminary data.</text>
</comment>
<evidence type="ECO:0008006" key="7">
    <source>
        <dbReference type="Google" id="ProtNLM"/>
    </source>
</evidence>
<dbReference type="PROSITE" id="PS50222">
    <property type="entry name" value="EF_HAND_2"/>
    <property type="match status" value="2"/>
</dbReference>
<dbReference type="EMBL" id="JABMIG020000161">
    <property type="protein sequence ID" value="KAL3788126.1"/>
    <property type="molecule type" value="Genomic_DNA"/>
</dbReference>
<evidence type="ECO:0000313" key="5">
    <source>
        <dbReference type="EMBL" id="KAL3788126.1"/>
    </source>
</evidence>
<dbReference type="InterPro" id="IPR018247">
    <property type="entry name" value="EF_Hand_1_Ca_BS"/>
</dbReference>
<dbReference type="Pfam" id="PF13499">
    <property type="entry name" value="EF-hand_7"/>
    <property type="match status" value="1"/>
</dbReference>
<evidence type="ECO:0000259" key="4">
    <source>
        <dbReference type="PROSITE" id="PS51278"/>
    </source>
</evidence>
<dbReference type="SMART" id="SM00054">
    <property type="entry name" value="EFh"/>
    <property type="match status" value="2"/>
</dbReference>
<proteinExistence type="predicted"/>
<keyword evidence="6" id="KW-1185">Reference proteome</keyword>
<dbReference type="InterPro" id="IPR002048">
    <property type="entry name" value="EF_hand_dom"/>
</dbReference>
<name>A0ABD3PJZ9_9STRA</name>
<organism evidence="5 6">
    <name type="scientific">Cyclotella cryptica</name>
    <dbReference type="NCBI Taxonomy" id="29204"/>
    <lineage>
        <taxon>Eukaryota</taxon>
        <taxon>Sar</taxon>
        <taxon>Stramenopiles</taxon>
        <taxon>Ochrophyta</taxon>
        <taxon>Bacillariophyta</taxon>
        <taxon>Coscinodiscophyceae</taxon>
        <taxon>Thalassiosirophycidae</taxon>
        <taxon>Stephanodiscales</taxon>
        <taxon>Stephanodiscaceae</taxon>
        <taxon>Cyclotella</taxon>
    </lineage>
</organism>
<feature type="compositionally biased region" description="Low complexity" evidence="2">
    <location>
        <begin position="213"/>
        <end position="230"/>
    </location>
</feature>
<dbReference type="Gene3D" id="1.10.238.10">
    <property type="entry name" value="EF-hand"/>
    <property type="match status" value="1"/>
</dbReference>
<sequence>MITNNSEKQRRDGLLSLLFYVAFGLLHESCHIIAARLWSPRHVRHDGVSLADLSRALLGRYSLIAVHDEDCHQGECRWRRQLVVHSAWIFSVLLAVACHAVHRRVRRGGCAASWLGSPLLPYAACITAVEAIATDLLGWVPHNAFAATTTKLLVCYCGNFGIILLNPSWLSIDGGRTALNVLEKMVEVTMMRGAQSGGVVTFEPTHYSSILPTSKSQNTTASSTSSSSSSIVVPPSLRGIRSRTINAKRSTLSRRIIAKIKQDNCTPFLHNLRGWNKTEYNVNANRLIRAFFGHTRFATSSKASFDGTHPHLWSQRRVYNIYYGPSKSSPMGVENYITHNGDFEFFNVNGKYYDVAVLQQWLQHVLQCPMPATVDSAAIAGVIDLIRTQGSFALSARYALCLEGEGVKVEAEPAKVYLTVEEYEVIASFFENALDEMLRGEEDGVPKSLENCCSSKEMRLRLVSAVVNRLRHELDAVASAGPSHSLTGRQTSTKASRRLAVEKLSQFISSNIEQGSLPAFVRVTVDAFFDNDLLHSTRLFLENAKGSFGLCVASSLDAWRQVCFAARGQTLSVAFYPKKGLICYGSEQAAVKAGLNYENPGGNLMSGTDKEADNAVRLDLDDLGGEICLIDWGSSDPAISPPNRCLQVNKVMNGSVSVVLLHQSKLLKGGTNLSKRMILLENNEFVKPLLGDCSDPVLKDIHDIPRVCSQIQEDWHVVGLNRMTAWNLANCIRGRLKARIDGRIDCHGGQVDILVTGCEVSLWVAENFVSDLQKSFPKLFIKAVSSNKLLGLFGQELAMPCTGFPYSQKSMDLNSDPIVIIVSHSGGTFGPLACSNLLQSFSSSIFAVTSEWDTQIGKQLRSMYSDDLLSSRIFSTECGVRPAEPCSVSVAATHQLLTNIFEHICITIISDPHFSHVSGAQITERDLQTLERCNQENIKALEEIVGVDRDGNEIHERRSQTEKELRSAGDLWSEHILENAKAYIMSFIYIVATVTSGYPLISGIATAIGLKAEWAYHLTRFFDSLIYFWLPQINITILRIIQGRNLRHRMVGRTVVIGDCPWVAQAAEAFLSKIFACSYSIAGLNVLSGNPSDHLVHRHTHRVVRGSLLVCGRPDGRLPALTSLEASCCLSVNQASSIQSLGGTCESITIGHNKSKLPLSHKAIYLKSHRPLFLSEKVLDDLDVQEDLARQRNEKLLEKNRRTSGTIVLRRAISALMDTARSVDRLEISLSRSRQAKVPRSSASLLGAYVNLEKEARRKRTQEGDNKLPDHVSDVISAMIKERQGIENARRLFNKMDPDAKGVVELTEFIEAYQNIDPTVTRGHLQQMFDEADIDEDGKLTFDEFLKVSKMPNLLAELAVKNRDSRGLVQVQASKERYFGEELRKHVAPGIESFAMSASQHFSMELYESRIASMQRFVAMTVMFHQMGTRVQSFFPKVSFGLLGYRMDRTHSIMRIATTASPVSGADVRERMDELRLMIEIDQSVRLISRAWKKWKAAKQGHTATKAVALPTLPE</sequence>
<reference evidence="5 6" key="1">
    <citation type="journal article" date="2020" name="G3 (Bethesda)">
        <title>Improved Reference Genome for Cyclotella cryptica CCMP332, a Model for Cell Wall Morphogenesis, Salinity Adaptation, and Lipid Production in Diatoms (Bacillariophyta).</title>
        <authorList>
            <person name="Roberts W.R."/>
            <person name="Downey K.M."/>
            <person name="Ruck E.C."/>
            <person name="Traller J.C."/>
            <person name="Alverson A.J."/>
        </authorList>
    </citation>
    <scope>NUCLEOTIDE SEQUENCE [LARGE SCALE GENOMIC DNA]</scope>
    <source>
        <strain evidence="5 6">CCMP332</strain>
    </source>
</reference>
<dbReference type="CDD" id="cd00051">
    <property type="entry name" value="EFh"/>
    <property type="match status" value="1"/>
</dbReference>
<protein>
    <recommendedName>
        <fullName evidence="7">Calmodulin</fullName>
    </recommendedName>
</protein>
<keyword evidence="1" id="KW-0106">Calcium</keyword>
<gene>
    <name evidence="5" type="ORF">HJC23_005464</name>
</gene>
<evidence type="ECO:0000256" key="2">
    <source>
        <dbReference type="SAM" id="MobiDB-lite"/>
    </source>
</evidence>